<feature type="domain" description="Aspartyl/Glutamyl-tRNA(Gln) amidotransferase subunit B/E catalytic" evidence="8">
    <location>
        <begin position="72"/>
        <end position="372"/>
    </location>
</feature>
<reference evidence="9" key="3">
    <citation type="submission" date="2021-06" db="EMBL/GenBank/DDBJ databases">
        <title>Chromosome-level genome assembly for S. haematobium.</title>
        <authorList>
            <person name="Stroehlein A.J."/>
        </authorList>
    </citation>
    <scope>NUCLEOTIDE SEQUENCE</scope>
</reference>
<gene>
    <name evidence="9" type="primary">MOB4</name>
    <name evidence="9" type="ORF">MS3_00004842</name>
</gene>
<comment type="subcellular location">
    <subcellularLocation>
        <location evidence="5">Mitochondrion</location>
    </subcellularLocation>
</comment>
<feature type="region of interest" description="Disordered" evidence="6">
    <location>
        <begin position="620"/>
        <end position="662"/>
    </location>
</feature>
<dbReference type="InterPro" id="IPR018027">
    <property type="entry name" value="Asn/Gln_amidotransferase"/>
</dbReference>
<dbReference type="GeneID" id="24590473"/>
<dbReference type="InterPro" id="IPR014746">
    <property type="entry name" value="Gln_synth/guanido_kin_cat_dom"/>
</dbReference>
<proteinExistence type="inferred from homology"/>
<evidence type="ECO:0000256" key="4">
    <source>
        <dbReference type="ARBA" id="ARBA00022917"/>
    </source>
</evidence>
<dbReference type="Pfam" id="PF02637">
    <property type="entry name" value="GatB_Yqey"/>
    <property type="match status" value="1"/>
</dbReference>
<dbReference type="PANTHER" id="PTHR11659:SF0">
    <property type="entry name" value="GLUTAMYL-TRNA(GLN) AMIDOTRANSFERASE SUBUNIT B, MITOCHONDRIAL"/>
    <property type="match status" value="1"/>
</dbReference>
<reference evidence="9" key="1">
    <citation type="journal article" date="2012" name="Nat. Genet.">
        <title>Whole-genome sequence of Schistosoma haematobium.</title>
        <authorList>
            <person name="Young N.D."/>
            <person name="Jex A.R."/>
            <person name="Li B."/>
            <person name="Liu S."/>
            <person name="Yang L."/>
            <person name="Xiong Z."/>
            <person name="Li Y."/>
            <person name="Cantacessi C."/>
            <person name="Hall R.S."/>
            <person name="Xu X."/>
            <person name="Chen F."/>
            <person name="Wu X."/>
            <person name="Zerlotini A."/>
            <person name="Oliveira G."/>
            <person name="Hofmann A."/>
            <person name="Zhang G."/>
            <person name="Fang X."/>
            <person name="Kang Y."/>
            <person name="Campbell B.E."/>
            <person name="Loukas A."/>
            <person name="Ranganathan S."/>
            <person name="Rollinson D."/>
            <person name="Rinaldi G."/>
            <person name="Brindley P.J."/>
            <person name="Yang H."/>
            <person name="Wang J."/>
            <person name="Wang J."/>
            <person name="Gasser R.B."/>
        </authorList>
    </citation>
    <scope>NUCLEOTIDE SEQUENCE</scope>
</reference>
<dbReference type="Proteomes" id="UP000471633">
    <property type="component" value="Unassembled WGS sequence"/>
</dbReference>
<dbReference type="GO" id="GO:0005524">
    <property type="term" value="F:ATP binding"/>
    <property type="evidence" value="ECO:0007669"/>
    <property type="project" value="UniProtKB-KW"/>
</dbReference>
<dbReference type="Gene3D" id="1.10.10.410">
    <property type="match status" value="1"/>
</dbReference>
<keyword evidence="5" id="KW-0496">Mitochondrion</keyword>
<keyword evidence="2 5" id="KW-0547">Nucleotide-binding</keyword>
<dbReference type="GO" id="GO:0030956">
    <property type="term" value="C:glutamyl-tRNA(Gln) amidotransferase complex"/>
    <property type="evidence" value="ECO:0007669"/>
    <property type="project" value="UniProtKB-UniRule"/>
</dbReference>
<dbReference type="InterPro" id="IPR017958">
    <property type="entry name" value="Gln-tRNA_amidoTrfase_suB_CS"/>
</dbReference>
<evidence type="ECO:0000259" key="8">
    <source>
        <dbReference type="Pfam" id="PF02934"/>
    </source>
</evidence>
<evidence type="ECO:0000256" key="3">
    <source>
        <dbReference type="ARBA" id="ARBA00022840"/>
    </source>
</evidence>
<dbReference type="EMBL" id="AMPZ03000003">
    <property type="protein sequence ID" value="KAH9586901.1"/>
    <property type="molecule type" value="Genomic_DNA"/>
</dbReference>
<feature type="domain" description="Asn/Gln amidotransferase" evidence="7">
    <location>
        <begin position="478"/>
        <end position="617"/>
    </location>
</feature>
<keyword evidence="3 5" id="KW-0067">ATP-binding</keyword>
<evidence type="ECO:0000256" key="1">
    <source>
        <dbReference type="ARBA" id="ARBA00022598"/>
    </source>
</evidence>
<dbReference type="GO" id="GO:0050567">
    <property type="term" value="F:glutaminyl-tRNA synthase (glutamine-hydrolyzing) activity"/>
    <property type="evidence" value="ECO:0007669"/>
    <property type="project" value="UniProtKB-UniRule"/>
</dbReference>
<evidence type="ECO:0000256" key="2">
    <source>
        <dbReference type="ARBA" id="ARBA00022741"/>
    </source>
</evidence>
<dbReference type="HAMAP" id="MF_00121">
    <property type="entry name" value="GatB"/>
    <property type="match status" value="1"/>
</dbReference>
<dbReference type="CTD" id="25843"/>
<protein>
    <recommendedName>
        <fullName evidence="5">Glutamyl-tRNA(Gln) amidotransferase subunit B, mitochondrial</fullName>
        <shortName evidence="5">Glu-AdT subunit B</shortName>
        <ecNumber evidence="5">6.3.5.-</ecNumber>
    </recommendedName>
</protein>
<dbReference type="GO" id="GO:0070681">
    <property type="term" value="P:glutaminyl-tRNAGln biosynthesis via transamidation"/>
    <property type="evidence" value="ECO:0007669"/>
    <property type="project" value="UniProtKB-UniRule"/>
</dbReference>
<dbReference type="SUPFAM" id="SSF55931">
    <property type="entry name" value="Glutamine synthetase/guanido kinase"/>
    <property type="match status" value="1"/>
</dbReference>
<dbReference type="InterPro" id="IPR006075">
    <property type="entry name" value="Asn/Gln-tRNA_Trfase_suB/E_cat"/>
</dbReference>
<dbReference type="GO" id="GO:0032543">
    <property type="term" value="P:mitochondrial translation"/>
    <property type="evidence" value="ECO:0007669"/>
    <property type="project" value="UniProtKB-UniRule"/>
</dbReference>
<evidence type="ECO:0000259" key="7">
    <source>
        <dbReference type="Pfam" id="PF02637"/>
    </source>
</evidence>
<dbReference type="InterPro" id="IPR023168">
    <property type="entry name" value="GatB_Yqey_C_2"/>
</dbReference>
<dbReference type="GO" id="GO:0005739">
    <property type="term" value="C:mitochondrion"/>
    <property type="evidence" value="ECO:0007669"/>
    <property type="project" value="UniProtKB-SubCell"/>
</dbReference>
<keyword evidence="4 5" id="KW-0648">Protein biosynthesis</keyword>
<reference evidence="9" key="2">
    <citation type="journal article" date="2019" name="Gigascience">
        <title>High-quality Schistosoma haematobium genome achieved by single-molecule and long-range sequencing.</title>
        <authorList>
            <person name="Stroehlein A.J."/>
            <person name="Korhonen P.K."/>
            <person name="Chong T.M."/>
            <person name="Lim Y.L."/>
            <person name="Chan K.G."/>
            <person name="Webster B."/>
            <person name="Rollinson D."/>
            <person name="Brindley P.J."/>
            <person name="Gasser R.B."/>
            <person name="Young N.D."/>
        </authorList>
    </citation>
    <scope>NUCLEOTIDE SEQUENCE</scope>
</reference>
<keyword evidence="10" id="KW-1185">Reference proteome</keyword>
<dbReference type="AlphaFoldDB" id="A0A922LIY5"/>
<evidence type="ECO:0000256" key="6">
    <source>
        <dbReference type="SAM" id="MobiDB-lite"/>
    </source>
</evidence>
<name>A0A922LIY5_SCHHA</name>
<evidence type="ECO:0000313" key="10">
    <source>
        <dbReference type="Proteomes" id="UP000471633"/>
    </source>
</evidence>
<dbReference type="RefSeq" id="XP_051068731.1">
    <property type="nucleotide sequence ID" value="XM_051212812.1"/>
</dbReference>
<evidence type="ECO:0000256" key="5">
    <source>
        <dbReference type="HAMAP-Rule" id="MF_03147"/>
    </source>
</evidence>
<reference evidence="9" key="4">
    <citation type="journal article" date="2022" name="PLoS Pathog.">
        <title>Chromosome-level genome of Schistosoma haematobium underpins genome-wide explorations of molecular variation.</title>
        <authorList>
            <person name="Stroehlein A.J."/>
            <person name="Korhonen P.K."/>
            <person name="Lee V.V."/>
            <person name="Ralph S.A."/>
            <person name="Mentink-Kane M."/>
            <person name="You H."/>
            <person name="McManus D.P."/>
            <person name="Tchuente L.T."/>
            <person name="Stothard J.R."/>
            <person name="Kaur P."/>
            <person name="Dudchenko O."/>
            <person name="Aiden E.L."/>
            <person name="Yang B."/>
            <person name="Yang H."/>
            <person name="Emery A.M."/>
            <person name="Webster B.L."/>
            <person name="Brindley P.J."/>
            <person name="Rollinson D."/>
            <person name="Chang B.C.H."/>
            <person name="Gasser R.B."/>
            <person name="Young N.D."/>
        </authorList>
    </citation>
    <scope>NUCLEOTIDE SEQUENCE</scope>
</reference>
<accession>A0A922LIY5</accession>
<comment type="catalytic activity">
    <reaction evidence="5">
        <text>L-glutamyl-tRNA(Gln) + L-glutamine + ATP + H2O = L-glutaminyl-tRNA(Gln) + L-glutamate + ADP + phosphate + H(+)</text>
        <dbReference type="Rhea" id="RHEA:17521"/>
        <dbReference type="Rhea" id="RHEA-COMP:9681"/>
        <dbReference type="Rhea" id="RHEA-COMP:9684"/>
        <dbReference type="ChEBI" id="CHEBI:15377"/>
        <dbReference type="ChEBI" id="CHEBI:15378"/>
        <dbReference type="ChEBI" id="CHEBI:29985"/>
        <dbReference type="ChEBI" id="CHEBI:30616"/>
        <dbReference type="ChEBI" id="CHEBI:43474"/>
        <dbReference type="ChEBI" id="CHEBI:58359"/>
        <dbReference type="ChEBI" id="CHEBI:78520"/>
        <dbReference type="ChEBI" id="CHEBI:78521"/>
        <dbReference type="ChEBI" id="CHEBI:456216"/>
    </reaction>
</comment>
<dbReference type="InterPro" id="IPR004413">
    <property type="entry name" value="GatB"/>
</dbReference>
<dbReference type="PROSITE" id="PS01234">
    <property type="entry name" value="GATB"/>
    <property type="match status" value="1"/>
</dbReference>
<keyword evidence="1 5" id="KW-0436">Ligase</keyword>
<sequence>MLIKQRRIVASNGIQDARFVLFGTCQLVLSIIQNMKIVSRYKYLFCINQIIPQYHRIFYSNQTTRITNYIPLIGLEIHAQLSVHNKLFTYVPYSFGAPPNTQLGLHDVAIPGSMPILNRHCLELAIIASIGLNCKINSITNFDRKHYFYTDLPAGYQITQYYKPISINGYLDYIWLRDHSIIEQLDPLYTEVIHSNNNQYYYRSHARIKCIQIEQDTGKSLHNIQRDCSLIDLNRSDVGLIEIVTEPDFNSSDQVAAFIMDLSRLLRHLKCCNAIGAFGELRVDVNVSIGQDIANQNPRVEIKNIGTIHGVISSIDYEIKRQSEILNSGGQITQETRSYDPVDNVTLRMRDKELAQDYRYIPEPNLPSIKILSNCSLCSSQSSSASSSESSISLSNNQICIQCIKQKYHLDSINSIMNLPQYKKQLFLIEYGLSLNRVIVLIDNNELCKLYELTLNYLMKNHLNINHNEQFNISIYAKELCYWITGYLNYSSKDKALKRLPKVEQLAEFVQMNLTGQIFGPAAVQLLNLVIRSDENAYNSVHQLAVEHDLILIKDPDQIKIQCEKLINDYPKLVRQYKNGNKKSLKKLVMNLINNSKCYNNSNKFNPSTVYKLLEQLIPSSSSSSTSSTTTSSSSSSESSSSLISSSINTNSSLSSIEIDQK</sequence>
<dbReference type="Pfam" id="PF02934">
    <property type="entry name" value="GatB_N"/>
    <property type="match status" value="1"/>
</dbReference>
<dbReference type="EC" id="6.3.5.-" evidence="5"/>
<comment type="similarity">
    <text evidence="5">Belongs to the GatB/GatE family. GatB subfamily.</text>
</comment>
<comment type="caution">
    <text evidence="9">The sequence shown here is derived from an EMBL/GenBank/DDBJ whole genome shotgun (WGS) entry which is preliminary data.</text>
</comment>
<evidence type="ECO:0000313" key="9">
    <source>
        <dbReference type="EMBL" id="KAH9586901.1"/>
    </source>
</evidence>
<organism evidence="9 10">
    <name type="scientific">Schistosoma haematobium</name>
    <name type="common">Blood fluke</name>
    <dbReference type="NCBI Taxonomy" id="6185"/>
    <lineage>
        <taxon>Eukaryota</taxon>
        <taxon>Metazoa</taxon>
        <taxon>Spiralia</taxon>
        <taxon>Lophotrochozoa</taxon>
        <taxon>Platyhelminthes</taxon>
        <taxon>Trematoda</taxon>
        <taxon>Digenea</taxon>
        <taxon>Strigeidida</taxon>
        <taxon>Schistosomatoidea</taxon>
        <taxon>Schistosomatidae</taxon>
        <taxon>Schistosoma</taxon>
    </lineage>
</organism>
<comment type="subunit">
    <text evidence="5">Subunit of the heterotrimeric GatCAB amidotransferase (AdT) complex, composed of A, B and C subunits.</text>
</comment>
<dbReference type="InterPro" id="IPR017959">
    <property type="entry name" value="Asn/Gln-tRNA_amidoTrfase_suB/E"/>
</dbReference>
<comment type="function">
    <text evidence="5">Allows the formation of correctly charged Gln-tRNA(Gln) through the transamidation of misacylated Glu-tRNA(Gln) in the mitochondria. The reaction takes place in the presence of glutamine and ATP through an activated gamma-phospho-Glu-tRNA(Gln).</text>
</comment>
<dbReference type="PANTHER" id="PTHR11659">
    <property type="entry name" value="GLUTAMYL-TRNA GLN AMIDOTRANSFERASE SUBUNIT B MITOCHONDRIAL AND PROKARYOTIC PET112-RELATED"/>
    <property type="match status" value="1"/>
</dbReference>
<dbReference type="KEGG" id="shx:MS3_00004842"/>